<keyword evidence="14" id="KW-1185">Reference proteome</keyword>
<dbReference type="PANTHER" id="PTHR31490:SF88">
    <property type="entry name" value="BETA-XYLANASE"/>
    <property type="match status" value="1"/>
</dbReference>
<dbReference type="GO" id="GO:0045493">
    <property type="term" value="P:xylan catabolic process"/>
    <property type="evidence" value="ECO:0007669"/>
    <property type="project" value="UniProtKB-KW"/>
</dbReference>
<evidence type="ECO:0000256" key="7">
    <source>
        <dbReference type="ARBA" id="ARBA00023295"/>
    </source>
</evidence>
<dbReference type="InterPro" id="IPR012291">
    <property type="entry name" value="CBM2_carb-bd_dom_sf"/>
</dbReference>
<dbReference type="GO" id="GO:0030247">
    <property type="term" value="F:polysaccharide binding"/>
    <property type="evidence" value="ECO:0007669"/>
    <property type="project" value="UniProtKB-UniRule"/>
</dbReference>
<keyword evidence="7 9" id="KW-0326">Glycosidase</keyword>
<evidence type="ECO:0000256" key="9">
    <source>
        <dbReference type="RuleBase" id="RU361174"/>
    </source>
</evidence>
<dbReference type="Pfam" id="PF00331">
    <property type="entry name" value="Glyco_hydro_10"/>
    <property type="match status" value="1"/>
</dbReference>
<evidence type="ECO:0000256" key="4">
    <source>
        <dbReference type="ARBA" id="ARBA00022729"/>
    </source>
</evidence>
<evidence type="ECO:0000256" key="10">
    <source>
        <dbReference type="SAM" id="SignalP"/>
    </source>
</evidence>
<dbReference type="GO" id="GO:0031176">
    <property type="term" value="F:endo-1,4-beta-xylanase activity"/>
    <property type="evidence" value="ECO:0007669"/>
    <property type="project" value="UniProtKB-EC"/>
</dbReference>
<dbReference type="RefSeq" id="WP_112257961.1">
    <property type="nucleotide sequence ID" value="NZ_QMIG01000006.1"/>
</dbReference>
<keyword evidence="5 9" id="KW-0378">Hydrolase</keyword>
<dbReference type="EMBL" id="QMIG01000006">
    <property type="protein sequence ID" value="RAW15358.1"/>
    <property type="molecule type" value="Genomic_DNA"/>
</dbReference>
<keyword evidence="4 10" id="KW-0732">Signal</keyword>
<gene>
    <name evidence="13" type="ORF">DPM12_08875</name>
</gene>
<dbReference type="InterPro" id="IPR001919">
    <property type="entry name" value="CBD2"/>
</dbReference>
<dbReference type="SUPFAM" id="SSF51445">
    <property type="entry name" value="(Trans)glycosidases"/>
    <property type="match status" value="1"/>
</dbReference>
<evidence type="ECO:0000313" key="13">
    <source>
        <dbReference type="EMBL" id="RAW15358.1"/>
    </source>
</evidence>
<keyword evidence="8 9" id="KW-0624">Polysaccharide degradation</keyword>
<evidence type="ECO:0000256" key="1">
    <source>
        <dbReference type="ARBA" id="ARBA00000681"/>
    </source>
</evidence>
<dbReference type="InterPro" id="IPR044846">
    <property type="entry name" value="GH10"/>
</dbReference>
<dbReference type="PANTHER" id="PTHR31490">
    <property type="entry name" value="GLYCOSYL HYDROLASE"/>
    <property type="match status" value="1"/>
</dbReference>
<name>A0A329QXI9_9ACTN</name>
<dbReference type="InterPro" id="IPR001000">
    <property type="entry name" value="GH10_dom"/>
</dbReference>
<dbReference type="SMART" id="SM00633">
    <property type="entry name" value="Glyco_10"/>
    <property type="match status" value="1"/>
</dbReference>
<dbReference type="InterPro" id="IPR008965">
    <property type="entry name" value="CBM2/CBM3_carb-bd_dom_sf"/>
</dbReference>
<feature type="chain" id="PRO_5016324487" description="Beta-xylanase" evidence="10">
    <location>
        <begin position="31"/>
        <end position="463"/>
    </location>
</feature>
<comment type="similarity">
    <text evidence="2 9">Belongs to the glycosyl hydrolase 10 (cellulase F) family.</text>
</comment>
<proteinExistence type="inferred from homology"/>
<feature type="domain" description="CBM2" evidence="11">
    <location>
        <begin position="352"/>
        <end position="463"/>
    </location>
</feature>
<evidence type="ECO:0000256" key="8">
    <source>
        <dbReference type="ARBA" id="ARBA00023326"/>
    </source>
</evidence>
<comment type="caution">
    <text evidence="13">The sequence shown here is derived from an EMBL/GenBank/DDBJ whole genome shotgun (WGS) entry which is preliminary data.</text>
</comment>
<dbReference type="Proteomes" id="UP000250462">
    <property type="component" value="Unassembled WGS sequence"/>
</dbReference>
<dbReference type="EC" id="3.2.1.8" evidence="9"/>
<protein>
    <recommendedName>
        <fullName evidence="9">Beta-xylanase</fullName>
        <ecNumber evidence="9">3.2.1.8</ecNumber>
    </recommendedName>
</protein>
<dbReference type="PRINTS" id="PR00134">
    <property type="entry name" value="GLHYDRLASE10"/>
</dbReference>
<evidence type="ECO:0000256" key="5">
    <source>
        <dbReference type="ARBA" id="ARBA00022801"/>
    </source>
</evidence>
<accession>A0A329QXI9</accession>
<dbReference type="PROSITE" id="PS51760">
    <property type="entry name" value="GH10_2"/>
    <property type="match status" value="1"/>
</dbReference>
<evidence type="ECO:0000256" key="6">
    <source>
        <dbReference type="ARBA" id="ARBA00023277"/>
    </source>
</evidence>
<dbReference type="OrthoDB" id="9815836at2"/>
<evidence type="ECO:0000256" key="3">
    <source>
        <dbReference type="ARBA" id="ARBA00022651"/>
    </source>
</evidence>
<dbReference type="Gene3D" id="3.20.20.80">
    <property type="entry name" value="Glycosidases"/>
    <property type="match status" value="1"/>
</dbReference>
<reference evidence="13 14" key="1">
    <citation type="submission" date="2018-06" db="EMBL/GenBank/DDBJ databases">
        <title>Phytoactinopolyspora halophila sp. nov., a novel halophilic actinomycete isolated from a saline soil in China.</title>
        <authorList>
            <person name="Tang S.-K."/>
        </authorList>
    </citation>
    <scope>NUCLEOTIDE SEQUENCE [LARGE SCALE GENOMIC DNA]</scope>
    <source>
        <strain evidence="13 14">YIM 96934</strain>
    </source>
</reference>
<dbReference type="AlphaFoldDB" id="A0A329QXI9"/>
<sequence>MITHTPHRVALTSAALVAAGLIVTSSSATAQETLRGAADEQGLRIGAAVANGPLSNESQYRDVLSTEYNGVTAENSMKWESLQPSQGQFNWSDADEIVDFAQSNGQSVHGHTLVWHSQTPNWVQNLQGQDLQDAMENHINTVMGRYAGDVESWDVVNEPIGDDANLRNSFWMQELGEDYIAEAFQIARSADPNAKLYINDYNIDGINAKSDAYYDLVSDLLDQGVPIDGIGFQGHRVLGDVPSSLEDNIRRFAQLGLEVQLTEIDIRIDTPASDSELEQQRDNYEEMVNACVSVNGCVGVTTWGITDRHSWVPDQFDGQGAALPFDENYNKKPAYYGILEALGGEGDPGNGNGNGDTACEVNYSANDWGGAPGFTASVDITNTGSGTIDGWTLEFTFPGDQTITDSWSADWSQSGADVTATNASWNGTIGPNQSISIGFNGSYTDSNPAPTEFTLNGEPCTTG</sequence>
<evidence type="ECO:0000259" key="11">
    <source>
        <dbReference type="PROSITE" id="PS51173"/>
    </source>
</evidence>
<evidence type="ECO:0000313" key="14">
    <source>
        <dbReference type="Proteomes" id="UP000250462"/>
    </source>
</evidence>
<dbReference type="SUPFAM" id="SSF49384">
    <property type="entry name" value="Carbohydrate-binding domain"/>
    <property type="match status" value="1"/>
</dbReference>
<dbReference type="PROSITE" id="PS51173">
    <property type="entry name" value="CBM2"/>
    <property type="match status" value="1"/>
</dbReference>
<organism evidence="13 14">
    <name type="scientific">Phytoactinopolyspora halophila</name>
    <dbReference type="NCBI Taxonomy" id="1981511"/>
    <lineage>
        <taxon>Bacteria</taxon>
        <taxon>Bacillati</taxon>
        <taxon>Actinomycetota</taxon>
        <taxon>Actinomycetes</taxon>
        <taxon>Jiangellales</taxon>
        <taxon>Jiangellaceae</taxon>
        <taxon>Phytoactinopolyspora</taxon>
    </lineage>
</organism>
<keyword evidence="6 9" id="KW-0119">Carbohydrate metabolism</keyword>
<comment type="catalytic activity">
    <reaction evidence="1 9">
        <text>Endohydrolysis of (1-&gt;4)-beta-D-xylosidic linkages in xylans.</text>
        <dbReference type="EC" id="3.2.1.8"/>
    </reaction>
</comment>
<dbReference type="Gene3D" id="2.60.40.290">
    <property type="match status" value="1"/>
</dbReference>
<keyword evidence="3 13" id="KW-0858">Xylan degradation</keyword>
<dbReference type="Pfam" id="PF00553">
    <property type="entry name" value="CBM_2"/>
    <property type="match status" value="1"/>
</dbReference>
<dbReference type="SMART" id="SM00637">
    <property type="entry name" value="CBD_II"/>
    <property type="match status" value="1"/>
</dbReference>
<dbReference type="InterPro" id="IPR017853">
    <property type="entry name" value="GH"/>
</dbReference>
<evidence type="ECO:0000256" key="2">
    <source>
        <dbReference type="ARBA" id="ARBA00007495"/>
    </source>
</evidence>
<evidence type="ECO:0000259" key="12">
    <source>
        <dbReference type="PROSITE" id="PS51760"/>
    </source>
</evidence>
<feature type="signal peptide" evidence="10">
    <location>
        <begin position="1"/>
        <end position="30"/>
    </location>
</feature>
<feature type="domain" description="GH10" evidence="12">
    <location>
        <begin position="28"/>
        <end position="341"/>
    </location>
</feature>